<feature type="domain" description="Zn(2)-C6 fungal-type" evidence="6">
    <location>
        <begin position="9"/>
        <end position="37"/>
    </location>
</feature>
<dbReference type="InterPro" id="IPR053178">
    <property type="entry name" value="Osmoadaptation_assoc"/>
</dbReference>
<keyword evidence="4" id="KW-0539">Nucleus</keyword>
<proteinExistence type="predicted"/>
<evidence type="ECO:0000256" key="4">
    <source>
        <dbReference type="ARBA" id="ARBA00023242"/>
    </source>
</evidence>
<evidence type="ECO:0000256" key="2">
    <source>
        <dbReference type="ARBA" id="ARBA00023125"/>
    </source>
</evidence>
<dbReference type="GeneID" id="19987057"/>
<dbReference type="PANTHER" id="PTHR38111:SF11">
    <property type="entry name" value="TRANSCRIPTION FACTOR DOMAIN-CONTAINING PROTEIN-RELATED"/>
    <property type="match status" value="1"/>
</dbReference>
<keyword evidence="1" id="KW-0805">Transcription regulation</keyword>
<dbReference type="Gene3D" id="4.10.240.10">
    <property type="entry name" value="Zn(2)-C6 fungal-type DNA-binding domain"/>
    <property type="match status" value="1"/>
</dbReference>
<evidence type="ECO:0000259" key="6">
    <source>
        <dbReference type="PROSITE" id="PS50048"/>
    </source>
</evidence>
<dbReference type="VEuPathDB" id="FungiDB:G647_08564"/>
<dbReference type="HOGENOM" id="CLU_021599_2_2_1"/>
<evidence type="ECO:0000256" key="3">
    <source>
        <dbReference type="ARBA" id="ARBA00023163"/>
    </source>
</evidence>
<dbReference type="EMBL" id="KB822708">
    <property type="protein sequence ID" value="ETI20527.1"/>
    <property type="molecule type" value="Genomic_DNA"/>
</dbReference>
<feature type="compositionally biased region" description="Polar residues" evidence="5">
    <location>
        <begin position="61"/>
        <end position="77"/>
    </location>
</feature>
<feature type="region of interest" description="Disordered" evidence="5">
    <location>
        <begin position="53"/>
        <end position="77"/>
    </location>
</feature>
<evidence type="ECO:0000256" key="5">
    <source>
        <dbReference type="SAM" id="MobiDB-lite"/>
    </source>
</evidence>
<keyword evidence="3" id="KW-0804">Transcription</keyword>
<gene>
    <name evidence="7" type="ORF">G647_08564</name>
</gene>
<sequence>MVRFPWSGACFACRVRRKGCDERRPDCSQCKKRGVVCPGYDKDKNPSVVRFDPSRNVILPPQSQRDNESSASHSTSHQAPVLVLAPVRLSPPSLPRSCNETAFRLQACGLFLAAYLPRHSQEWPRLETDLSVAPATGWLRYAVEVATGDGLLNDALSALSVAHLERLEKRQNSYRSSELYSKSVRELARRIQSADAQCLSDTTLAGVMALTTYEVQTGTTTKAKSWLFHVEGAASLVQFRGQGNFATKFGEHLFLSSQLNDLVRAIARRRRIPGRVDWSKIHYRCEKPSSIRLFDILQELPILMEHADAIKSSKEGHMDEDIPKHMLAWGARARAFEVRLHEWYARLEHHQARQRDPLLFWPSRSTLYQRIPKRHAGRVFRHFFCFPNIAVAEQIVLYWAALLFIPRLLDHTRDRLRRRGEWPREPRSPLNSNLRGFTSVTTDPVEMATNIAQSLEYFLHPDAGLMELNAIAFPMNITLATFVSLRIKGLPWFRVIRSRLCEINTGVGDFLEEMLHEGGGMKALRLLIPKVADGESHNGSLEDVAATASAEAVDCAVTDASMHGSQRPPRTDARYDESAQALGS</sequence>
<dbReference type="SMART" id="SM00066">
    <property type="entry name" value="GAL4"/>
    <property type="match status" value="1"/>
</dbReference>
<dbReference type="InterPro" id="IPR001138">
    <property type="entry name" value="Zn2Cys6_DnaBD"/>
</dbReference>
<dbReference type="OrthoDB" id="3525185at2759"/>
<dbReference type="RefSeq" id="XP_008731095.1">
    <property type="nucleotide sequence ID" value="XM_008732873.1"/>
</dbReference>
<reference evidence="7 8" key="1">
    <citation type="submission" date="2013-03" db="EMBL/GenBank/DDBJ databases">
        <title>The Genome Sequence of Cladophialophora carrionii CBS 160.54.</title>
        <authorList>
            <consortium name="The Broad Institute Genomics Platform"/>
            <person name="Cuomo C."/>
            <person name="de Hoog S."/>
            <person name="Gorbushina A."/>
            <person name="Walker B."/>
            <person name="Young S.K."/>
            <person name="Zeng Q."/>
            <person name="Gargeya S."/>
            <person name="Fitzgerald M."/>
            <person name="Haas B."/>
            <person name="Abouelleil A."/>
            <person name="Allen A.W."/>
            <person name="Alvarado L."/>
            <person name="Arachchi H.M."/>
            <person name="Berlin A.M."/>
            <person name="Chapman S.B."/>
            <person name="Gainer-Dewar J."/>
            <person name="Goldberg J."/>
            <person name="Griggs A."/>
            <person name="Gujja S."/>
            <person name="Hansen M."/>
            <person name="Howarth C."/>
            <person name="Imamovic A."/>
            <person name="Ireland A."/>
            <person name="Larimer J."/>
            <person name="McCowan C."/>
            <person name="Murphy C."/>
            <person name="Pearson M."/>
            <person name="Poon T.W."/>
            <person name="Priest M."/>
            <person name="Roberts A."/>
            <person name="Saif S."/>
            <person name="Shea T."/>
            <person name="Sisk P."/>
            <person name="Sykes S."/>
            <person name="Wortman J."/>
            <person name="Nusbaum C."/>
            <person name="Birren B."/>
        </authorList>
    </citation>
    <scope>NUCLEOTIDE SEQUENCE [LARGE SCALE GENOMIC DNA]</scope>
    <source>
        <strain evidence="7 8">CBS 160.54</strain>
    </source>
</reference>
<evidence type="ECO:0000313" key="7">
    <source>
        <dbReference type="EMBL" id="ETI20527.1"/>
    </source>
</evidence>
<dbReference type="InterPro" id="IPR021858">
    <property type="entry name" value="Fun_TF"/>
</dbReference>
<dbReference type="Pfam" id="PF00172">
    <property type="entry name" value="Zn_clus"/>
    <property type="match status" value="1"/>
</dbReference>
<dbReference type="Pfam" id="PF11951">
    <property type="entry name" value="Fungal_trans_2"/>
    <property type="match status" value="1"/>
</dbReference>
<dbReference type="SUPFAM" id="SSF57701">
    <property type="entry name" value="Zn2/Cys6 DNA-binding domain"/>
    <property type="match status" value="1"/>
</dbReference>
<dbReference type="InterPro" id="IPR036864">
    <property type="entry name" value="Zn2-C6_fun-type_DNA-bd_sf"/>
</dbReference>
<evidence type="ECO:0000256" key="1">
    <source>
        <dbReference type="ARBA" id="ARBA00023015"/>
    </source>
</evidence>
<dbReference type="Proteomes" id="UP000030678">
    <property type="component" value="Unassembled WGS sequence"/>
</dbReference>
<evidence type="ECO:0000313" key="8">
    <source>
        <dbReference type="Proteomes" id="UP000030678"/>
    </source>
</evidence>
<dbReference type="GO" id="GO:0000981">
    <property type="term" value="F:DNA-binding transcription factor activity, RNA polymerase II-specific"/>
    <property type="evidence" value="ECO:0007669"/>
    <property type="project" value="InterPro"/>
</dbReference>
<dbReference type="PROSITE" id="PS00463">
    <property type="entry name" value="ZN2_CY6_FUNGAL_1"/>
    <property type="match status" value="1"/>
</dbReference>
<dbReference type="AlphaFoldDB" id="V9D3E7"/>
<dbReference type="PANTHER" id="PTHR38111">
    <property type="entry name" value="ZN(2)-C6 FUNGAL-TYPE DOMAIN-CONTAINING PROTEIN-RELATED"/>
    <property type="match status" value="1"/>
</dbReference>
<dbReference type="GO" id="GO:0003677">
    <property type="term" value="F:DNA binding"/>
    <property type="evidence" value="ECO:0007669"/>
    <property type="project" value="UniProtKB-KW"/>
</dbReference>
<dbReference type="CDD" id="cd00067">
    <property type="entry name" value="GAL4"/>
    <property type="match status" value="1"/>
</dbReference>
<keyword evidence="2" id="KW-0238">DNA-binding</keyword>
<name>V9D3E7_9EURO</name>
<dbReference type="GO" id="GO:0008270">
    <property type="term" value="F:zinc ion binding"/>
    <property type="evidence" value="ECO:0007669"/>
    <property type="project" value="InterPro"/>
</dbReference>
<protein>
    <recommendedName>
        <fullName evidence="6">Zn(2)-C6 fungal-type domain-containing protein</fullName>
    </recommendedName>
</protein>
<accession>V9D3E7</accession>
<dbReference type="PROSITE" id="PS50048">
    <property type="entry name" value="ZN2_CY6_FUNGAL_2"/>
    <property type="match status" value="1"/>
</dbReference>
<organism evidence="7 8">
    <name type="scientific">Cladophialophora carrionii CBS 160.54</name>
    <dbReference type="NCBI Taxonomy" id="1279043"/>
    <lineage>
        <taxon>Eukaryota</taxon>
        <taxon>Fungi</taxon>
        <taxon>Dikarya</taxon>
        <taxon>Ascomycota</taxon>
        <taxon>Pezizomycotina</taxon>
        <taxon>Eurotiomycetes</taxon>
        <taxon>Chaetothyriomycetidae</taxon>
        <taxon>Chaetothyriales</taxon>
        <taxon>Herpotrichiellaceae</taxon>
        <taxon>Cladophialophora</taxon>
    </lineage>
</organism>
<feature type="region of interest" description="Disordered" evidence="5">
    <location>
        <begin position="560"/>
        <end position="584"/>
    </location>
</feature>